<dbReference type="EMBL" id="CASHSV030000109">
    <property type="protein sequence ID" value="CAJ2647407.1"/>
    <property type="molecule type" value="Genomic_DNA"/>
</dbReference>
<proteinExistence type="predicted"/>
<protein>
    <submittedName>
        <fullName evidence="1">Uncharacterized protein</fullName>
    </submittedName>
</protein>
<dbReference type="Proteomes" id="UP001177021">
    <property type="component" value="Unassembled WGS sequence"/>
</dbReference>
<evidence type="ECO:0000313" key="2">
    <source>
        <dbReference type="Proteomes" id="UP001177021"/>
    </source>
</evidence>
<comment type="caution">
    <text evidence="1">The sequence shown here is derived from an EMBL/GenBank/DDBJ whole genome shotgun (WGS) entry which is preliminary data.</text>
</comment>
<sequence length="174" mass="20131">MDHHGIFCTKVDMSHKNVVEVPISAEELKIRSELAIKIERDLENEIKEGLCNLACRLHRIFQQRKLREAKDEACKVDNKIRELSEVIIRIRIEGGTKIEIKEVKKEANEKGGNFGQKKCLKEVKKIDWEKSLRKGSSPVCVKGSYVKSKQKDRMMMRGKNGSEDKKLIQLVWKV</sequence>
<keyword evidence="2" id="KW-1185">Reference proteome</keyword>
<organism evidence="1 2">
    <name type="scientific">Trifolium pratense</name>
    <name type="common">Red clover</name>
    <dbReference type="NCBI Taxonomy" id="57577"/>
    <lineage>
        <taxon>Eukaryota</taxon>
        <taxon>Viridiplantae</taxon>
        <taxon>Streptophyta</taxon>
        <taxon>Embryophyta</taxon>
        <taxon>Tracheophyta</taxon>
        <taxon>Spermatophyta</taxon>
        <taxon>Magnoliopsida</taxon>
        <taxon>eudicotyledons</taxon>
        <taxon>Gunneridae</taxon>
        <taxon>Pentapetalae</taxon>
        <taxon>rosids</taxon>
        <taxon>fabids</taxon>
        <taxon>Fabales</taxon>
        <taxon>Fabaceae</taxon>
        <taxon>Papilionoideae</taxon>
        <taxon>50 kb inversion clade</taxon>
        <taxon>NPAAA clade</taxon>
        <taxon>Hologalegina</taxon>
        <taxon>IRL clade</taxon>
        <taxon>Trifolieae</taxon>
        <taxon>Trifolium</taxon>
    </lineage>
</organism>
<accession>A0ACB0JQN3</accession>
<gene>
    <name evidence="1" type="ORF">MILVUS5_LOCUS15937</name>
</gene>
<reference evidence="1" key="1">
    <citation type="submission" date="2023-10" db="EMBL/GenBank/DDBJ databases">
        <authorList>
            <person name="Rodriguez Cubillos JULIANA M."/>
            <person name="De Vega J."/>
        </authorList>
    </citation>
    <scope>NUCLEOTIDE SEQUENCE</scope>
</reference>
<name>A0ACB0JQN3_TRIPR</name>
<evidence type="ECO:0000313" key="1">
    <source>
        <dbReference type="EMBL" id="CAJ2647407.1"/>
    </source>
</evidence>